<dbReference type="AlphaFoldDB" id="A0A7D4CJM0"/>
<dbReference type="GO" id="GO:0005737">
    <property type="term" value="C:cytoplasm"/>
    <property type="evidence" value="ECO:0007669"/>
    <property type="project" value="UniProtKB-SubCell"/>
</dbReference>
<keyword evidence="3 8" id="KW-0436">Ligase</keyword>
<evidence type="ECO:0000256" key="2">
    <source>
        <dbReference type="ARBA" id="ARBA00022490"/>
    </source>
</evidence>
<evidence type="ECO:0000256" key="4">
    <source>
        <dbReference type="ARBA" id="ARBA00022694"/>
    </source>
</evidence>
<evidence type="ECO:0000313" key="11">
    <source>
        <dbReference type="Proteomes" id="UP000503088"/>
    </source>
</evidence>
<dbReference type="Pfam" id="PF01171">
    <property type="entry name" value="ATP_bind_3"/>
    <property type="match status" value="1"/>
</dbReference>
<evidence type="ECO:0000256" key="3">
    <source>
        <dbReference type="ARBA" id="ARBA00022598"/>
    </source>
</evidence>
<dbReference type="SMART" id="SM00977">
    <property type="entry name" value="TilS_C"/>
    <property type="match status" value="1"/>
</dbReference>
<dbReference type="InterPro" id="IPR015262">
    <property type="entry name" value="tRNA_Ile_lys_synt_subst-bd"/>
</dbReference>
<keyword evidence="5 8" id="KW-0547">Nucleotide-binding</keyword>
<dbReference type="KEGG" id="kpul:GXN76_00580"/>
<dbReference type="Gene3D" id="3.40.50.620">
    <property type="entry name" value="HUPs"/>
    <property type="match status" value="1"/>
</dbReference>
<dbReference type="PANTHER" id="PTHR43033:SF1">
    <property type="entry name" value="TRNA(ILE)-LYSIDINE SYNTHASE-RELATED"/>
    <property type="match status" value="1"/>
</dbReference>
<dbReference type="InterPro" id="IPR014729">
    <property type="entry name" value="Rossmann-like_a/b/a_fold"/>
</dbReference>
<evidence type="ECO:0000256" key="7">
    <source>
        <dbReference type="ARBA" id="ARBA00048539"/>
    </source>
</evidence>
<sequence length="469" mass="53268">MLKRVRKLVKEHNLLPPQSKVLVGVSGGPDSMALLHVLGRLAVEFDWELIAVHVNHRLRGEASDEDEHYVRTQCQAWGIPCDVESVDVAAHLQKHGGNKQAVARLLRYDAFRRVALNRQVNILALAHHGDDQVETILMRLVRGAAPGSLTGISPLREWKGIRIVRPMLDVFREDVESYCDIHKLQPRLDESNLDRRYTRNRLRMEIVPRLRQINPGFREGILQYTTMAEDEESMWKKLAEKAAGQVSLSRDQRGFTLDSIAFVQLDVALQRRLIKLILNCLMESGTNEGTFHAVEQIRYLAKQPDPSMRIDLPGGLEAEREYQLLRIVYSSSDPAGSLTVPLQSLNLSGKTEFSPYPGHFCARMESQPISHKSLHKNCALFDADLLEYPLTLRNRCSGDRVRPMGLQGTKKVKDVLIDAKVPRRLRNVLPLVVSGKEIIWIPGVLRSETALTTKDTRSFLYLEWVPHNQ</sequence>
<evidence type="ECO:0000256" key="1">
    <source>
        <dbReference type="ARBA" id="ARBA00004496"/>
    </source>
</evidence>
<dbReference type="SUPFAM" id="SSF82829">
    <property type="entry name" value="MesJ substrate recognition domain-like"/>
    <property type="match status" value="1"/>
</dbReference>
<dbReference type="Pfam" id="PF11734">
    <property type="entry name" value="TilS_C"/>
    <property type="match status" value="1"/>
</dbReference>
<dbReference type="NCBIfam" id="TIGR02432">
    <property type="entry name" value="lysidine_TilS_N"/>
    <property type="match status" value="1"/>
</dbReference>
<comment type="catalytic activity">
    <reaction evidence="7 8">
        <text>cytidine(34) in tRNA(Ile2) + L-lysine + ATP = lysidine(34) in tRNA(Ile2) + AMP + diphosphate + H(+)</text>
        <dbReference type="Rhea" id="RHEA:43744"/>
        <dbReference type="Rhea" id="RHEA-COMP:10625"/>
        <dbReference type="Rhea" id="RHEA-COMP:10670"/>
        <dbReference type="ChEBI" id="CHEBI:15378"/>
        <dbReference type="ChEBI" id="CHEBI:30616"/>
        <dbReference type="ChEBI" id="CHEBI:32551"/>
        <dbReference type="ChEBI" id="CHEBI:33019"/>
        <dbReference type="ChEBI" id="CHEBI:82748"/>
        <dbReference type="ChEBI" id="CHEBI:83665"/>
        <dbReference type="ChEBI" id="CHEBI:456215"/>
        <dbReference type="EC" id="6.3.4.19"/>
    </reaction>
</comment>
<reference evidence="10 11" key="1">
    <citation type="submission" date="2020-01" db="EMBL/GenBank/DDBJ databases">
        <authorList>
            <person name="Gulvik C.A."/>
            <person name="Batra D.G."/>
        </authorList>
    </citation>
    <scope>NUCLEOTIDE SEQUENCE [LARGE SCALE GENOMIC DNA]</scope>
    <source>
        <strain evidence="10 11">W9323</strain>
    </source>
</reference>
<organism evidence="10 11">
    <name type="scientific">Kroppenstedtia pulmonis</name>
    <dbReference type="NCBI Taxonomy" id="1380685"/>
    <lineage>
        <taxon>Bacteria</taxon>
        <taxon>Bacillati</taxon>
        <taxon>Bacillota</taxon>
        <taxon>Bacilli</taxon>
        <taxon>Bacillales</taxon>
        <taxon>Thermoactinomycetaceae</taxon>
        <taxon>Kroppenstedtia</taxon>
    </lineage>
</organism>
<proteinExistence type="inferred from homology"/>
<keyword evidence="4 8" id="KW-0819">tRNA processing</keyword>
<dbReference type="PANTHER" id="PTHR43033">
    <property type="entry name" value="TRNA(ILE)-LYSIDINE SYNTHASE-RELATED"/>
    <property type="match status" value="1"/>
</dbReference>
<comment type="function">
    <text evidence="8">Ligates lysine onto the cytidine present at position 34 of the AUA codon-specific tRNA(Ile) that contains the anticodon CAU, in an ATP-dependent manner. Cytidine is converted to lysidine, thus changing the amino acid specificity of the tRNA from methionine to isoleucine.</text>
</comment>
<dbReference type="InterPro" id="IPR011063">
    <property type="entry name" value="TilS/TtcA_N"/>
</dbReference>
<dbReference type="InterPro" id="IPR012795">
    <property type="entry name" value="tRNA_Ile_lys_synt_N"/>
</dbReference>
<dbReference type="SUPFAM" id="SSF56037">
    <property type="entry name" value="PheT/TilS domain"/>
    <property type="match status" value="1"/>
</dbReference>
<dbReference type="HAMAP" id="MF_01161">
    <property type="entry name" value="tRNA_Ile_lys_synt"/>
    <property type="match status" value="1"/>
</dbReference>
<comment type="subcellular location">
    <subcellularLocation>
        <location evidence="1 8">Cytoplasm</location>
    </subcellularLocation>
</comment>
<gene>
    <name evidence="8 10" type="primary">tilS</name>
    <name evidence="10" type="ORF">GXN76_00580</name>
</gene>
<feature type="binding site" evidence="8">
    <location>
        <begin position="26"/>
        <end position="31"/>
    </location>
    <ligand>
        <name>ATP</name>
        <dbReference type="ChEBI" id="CHEBI:30616"/>
    </ligand>
</feature>
<dbReference type="RefSeq" id="WP_173219188.1">
    <property type="nucleotide sequence ID" value="NZ_CP048104.1"/>
</dbReference>
<comment type="domain">
    <text evidence="8">The N-terminal region contains the highly conserved SGGXDS motif, predicted to be a P-loop motif involved in ATP binding.</text>
</comment>
<keyword evidence="6 8" id="KW-0067">ATP-binding</keyword>
<dbReference type="Gene3D" id="3.30.465.60">
    <property type="match status" value="1"/>
</dbReference>
<dbReference type="InterPro" id="IPR012094">
    <property type="entry name" value="tRNA_Ile_lys_synt"/>
</dbReference>
<comment type="similarity">
    <text evidence="8">Belongs to the tRNA(Ile)-lysidine synthase family.</text>
</comment>
<dbReference type="EMBL" id="CP048104">
    <property type="protein sequence ID" value="QKG83098.1"/>
    <property type="molecule type" value="Genomic_DNA"/>
</dbReference>
<keyword evidence="2 8" id="KW-0963">Cytoplasm</keyword>
<dbReference type="GO" id="GO:0032267">
    <property type="term" value="F:tRNA(Ile)-lysidine synthase activity"/>
    <property type="evidence" value="ECO:0007669"/>
    <property type="project" value="UniProtKB-EC"/>
</dbReference>
<feature type="domain" description="Lysidine-tRNA(Ile) synthetase C-terminal" evidence="9">
    <location>
        <begin position="390"/>
        <end position="462"/>
    </location>
</feature>
<evidence type="ECO:0000256" key="8">
    <source>
        <dbReference type="HAMAP-Rule" id="MF_01161"/>
    </source>
</evidence>
<dbReference type="Proteomes" id="UP000503088">
    <property type="component" value="Chromosome"/>
</dbReference>
<evidence type="ECO:0000256" key="5">
    <source>
        <dbReference type="ARBA" id="ARBA00022741"/>
    </source>
</evidence>
<dbReference type="NCBIfam" id="TIGR02433">
    <property type="entry name" value="lysidine_TilS_C"/>
    <property type="match status" value="1"/>
</dbReference>
<evidence type="ECO:0000256" key="6">
    <source>
        <dbReference type="ARBA" id="ARBA00022840"/>
    </source>
</evidence>
<dbReference type="GO" id="GO:0005524">
    <property type="term" value="F:ATP binding"/>
    <property type="evidence" value="ECO:0007669"/>
    <property type="project" value="UniProtKB-UniRule"/>
</dbReference>
<keyword evidence="11" id="KW-1185">Reference proteome</keyword>
<dbReference type="SUPFAM" id="SSF52402">
    <property type="entry name" value="Adenine nucleotide alpha hydrolases-like"/>
    <property type="match status" value="1"/>
</dbReference>
<accession>A0A7D4CJM0</accession>
<dbReference type="GO" id="GO:0006400">
    <property type="term" value="P:tRNA modification"/>
    <property type="evidence" value="ECO:0007669"/>
    <property type="project" value="UniProtKB-UniRule"/>
</dbReference>
<name>A0A7D4CJM0_9BACL</name>
<dbReference type="Pfam" id="PF09179">
    <property type="entry name" value="TilS"/>
    <property type="match status" value="1"/>
</dbReference>
<evidence type="ECO:0000259" key="9">
    <source>
        <dbReference type="SMART" id="SM00977"/>
    </source>
</evidence>
<dbReference type="InterPro" id="IPR012796">
    <property type="entry name" value="Lysidine-tRNA-synth_C"/>
</dbReference>
<dbReference type="EC" id="6.3.4.19" evidence="8"/>
<protein>
    <recommendedName>
        <fullName evidence="8">tRNA(Ile)-lysidine synthase</fullName>
        <ecNumber evidence="8">6.3.4.19</ecNumber>
    </recommendedName>
    <alternativeName>
        <fullName evidence="8">tRNA(Ile)-2-lysyl-cytidine synthase</fullName>
    </alternativeName>
    <alternativeName>
        <fullName evidence="8">tRNA(Ile)-lysidine synthetase</fullName>
    </alternativeName>
</protein>
<dbReference type="CDD" id="cd01992">
    <property type="entry name" value="TilS_N"/>
    <property type="match status" value="1"/>
</dbReference>
<evidence type="ECO:0000313" key="10">
    <source>
        <dbReference type="EMBL" id="QKG83098.1"/>
    </source>
</evidence>